<evidence type="ECO:0000313" key="3">
    <source>
        <dbReference type="EMBL" id="SFJ42005.1"/>
    </source>
</evidence>
<keyword evidence="4" id="KW-1185">Reference proteome</keyword>
<keyword evidence="2" id="KW-0812">Transmembrane</keyword>
<dbReference type="AlphaFoldDB" id="A0A1I3R7A8"/>
<evidence type="ECO:0000313" key="4">
    <source>
        <dbReference type="Proteomes" id="UP000199545"/>
    </source>
</evidence>
<organism evidence="3 4">
    <name type="scientific">Thermoflavimicrobium dichotomicum</name>
    <dbReference type="NCBI Taxonomy" id="46223"/>
    <lineage>
        <taxon>Bacteria</taxon>
        <taxon>Bacillati</taxon>
        <taxon>Bacillota</taxon>
        <taxon>Bacilli</taxon>
        <taxon>Bacillales</taxon>
        <taxon>Thermoactinomycetaceae</taxon>
        <taxon>Thermoflavimicrobium</taxon>
    </lineage>
</organism>
<evidence type="ECO:0000256" key="1">
    <source>
        <dbReference type="SAM" id="MobiDB-lite"/>
    </source>
</evidence>
<evidence type="ECO:0000256" key="2">
    <source>
        <dbReference type="SAM" id="Phobius"/>
    </source>
</evidence>
<keyword evidence="2" id="KW-1133">Transmembrane helix</keyword>
<reference evidence="3 4" key="1">
    <citation type="submission" date="2016-10" db="EMBL/GenBank/DDBJ databases">
        <authorList>
            <person name="de Groot N.N."/>
        </authorList>
    </citation>
    <scope>NUCLEOTIDE SEQUENCE [LARGE SCALE GENOMIC DNA]</scope>
    <source>
        <strain evidence="3 4">DSM 44778</strain>
    </source>
</reference>
<feature type="compositionally biased region" description="Basic and acidic residues" evidence="1">
    <location>
        <begin position="189"/>
        <end position="198"/>
    </location>
</feature>
<accession>A0A1I3R7A8</accession>
<sequence>MMKINLMEPAPPFRRYYHWWVSGIILFHVLLMIGAGWLYWEQSSQIKRLEKQIQFLEPMEKDIRKKVEQEQKFRKQHGAVLDYKQAVEKLQSENVDWDLALQAVESALTPEAKIFNLKAKEHTLSGMAVFISEQNISIFEGKMKQSPYVKQFVMDSVEKASNVKEVRIKPETATVVRFHFTFNPVKVEKSKTSKEKNSKTSNSVNQKGGGA</sequence>
<gene>
    <name evidence="3" type="ORF">SAMN05421852_10948</name>
</gene>
<dbReference type="EMBL" id="FORR01000009">
    <property type="protein sequence ID" value="SFJ42005.1"/>
    <property type="molecule type" value="Genomic_DNA"/>
</dbReference>
<keyword evidence="2" id="KW-0472">Membrane</keyword>
<dbReference type="OrthoDB" id="2989007at2"/>
<evidence type="ECO:0008006" key="5">
    <source>
        <dbReference type="Google" id="ProtNLM"/>
    </source>
</evidence>
<protein>
    <recommendedName>
        <fullName evidence="5">Type IV pilus assembly protein PilN</fullName>
    </recommendedName>
</protein>
<dbReference type="RefSeq" id="WP_139203307.1">
    <property type="nucleotide sequence ID" value="NZ_FORR01000009.1"/>
</dbReference>
<proteinExistence type="predicted"/>
<feature type="transmembrane region" description="Helical" evidence="2">
    <location>
        <begin position="20"/>
        <end position="40"/>
    </location>
</feature>
<dbReference type="Proteomes" id="UP000199545">
    <property type="component" value="Unassembled WGS sequence"/>
</dbReference>
<name>A0A1I3R7A8_9BACL</name>
<dbReference type="STRING" id="46223.SAMN05421852_10948"/>
<feature type="region of interest" description="Disordered" evidence="1">
    <location>
        <begin position="189"/>
        <end position="211"/>
    </location>
</feature>